<gene>
    <name evidence="1" type="ORF">BEWA_008610</name>
</gene>
<accession>L0B0W6</accession>
<proteinExistence type="predicted"/>
<dbReference type="OrthoDB" id="361650at2759"/>
<keyword evidence="2" id="KW-1185">Reference proteome</keyword>
<dbReference type="EMBL" id="CP001670">
    <property type="protein sequence ID" value="AFZ81450.1"/>
    <property type="molecule type" value="Genomic_DNA"/>
</dbReference>
<evidence type="ECO:0000313" key="1">
    <source>
        <dbReference type="EMBL" id="AFZ81450.1"/>
    </source>
</evidence>
<dbReference type="GeneID" id="15805634"/>
<organism evidence="1 2">
    <name type="scientific">Theileria equi strain WA</name>
    <dbReference type="NCBI Taxonomy" id="1537102"/>
    <lineage>
        <taxon>Eukaryota</taxon>
        <taxon>Sar</taxon>
        <taxon>Alveolata</taxon>
        <taxon>Apicomplexa</taxon>
        <taxon>Aconoidasida</taxon>
        <taxon>Piroplasmida</taxon>
        <taxon>Theileriidae</taxon>
        <taxon>Theileria</taxon>
    </lineage>
</organism>
<dbReference type="RefSeq" id="XP_004831116.1">
    <property type="nucleotide sequence ID" value="XM_004831059.1"/>
</dbReference>
<dbReference type="AlphaFoldDB" id="L0B0W6"/>
<evidence type="ECO:0008006" key="3">
    <source>
        <dbReference type="Google" id="ProtNLM"/>
    </source>
</evidence>
<name>L0B0W6_THEEQ</name>
<protein>
    <recommendedName>
        <fullName evidence="3">Pentatricopeptide repeat domain-containing protein</fullName>
    </recommendedName>
</protein>
<dbReference type="VEuPathDB" id="PiroplasmaDB:BEWA_008610"/>
<evidence type="ECO:0000313" key="2">
    <source>
        <dbReference type="Proteomes" id="UP000031512"/>
    </source>
</evidence>
<sequence>MMYYTLRRLSNANTNKVAKYVEKVADLGKRNLLFRVDIRHIYSIWTICKNEEEYKLGLSATNHFYNFGRQLTPEGVNKLFVMTLRCKQTQEAIKLIEGCNDWLCNPPSLGMIYILLGDLISKKDFDSVFRLFKVVRTTWNIRLSNTLYHYSIVAMLMMDKNPLEEALMLYGDAEVMNIRLKEETHNFVLEHALKKPVDDKHAIICKYVLERMINEVGALTSKSYYLIAWFILKYKEHVHPSLDPICSLYKDWTLPIRQAYTMEILHTNNVDIPQEFVKDIQNEAENGSKEAQFVLEHRLSAEL</sequence>
<dbReference type="eggNOG" id="ENOG502T1T7">
    <property type="taxonomic scope" value="Eukaryota"/>
</dbReference>
<dbReference type="Proteomes" id="UP000031512">
    <property type="component" value="Chromosome 3"/>
</dbReference>
<dbReference type="KEGG" id="beq:BEWA_008610"/>
<reference evidence="1 2" key="1">
    <citation type="journal article" date="2012" name="BMC Genomics">
        <title>Comparative genomic analysis and phylogenetic position of Theileria equi.</title>
        <authorList>
            <person name="Kappmeyer L.S."/>
            <person name="Thiagarajan M."/>
            <person name="Herndon D.R."/>
            <person name="Ramsay J.D."/>
            <person name="Caler E."/>
            <person name="Djikeng A."/>
            <person name="Gillespie J.J."/>
            <person name="Lau A.O."/>
            <person name="Roalson E.H."/>
            <person name="Silva J.C."/>
            <person name="Silva M.G."/>
            <person name="Suarez C.E."/>
            <person name="Ueti M.W."/>
            <person name="Nene V.M."/>
            <person name="Mealey R.H."/>
            <person name="Knowles D.P."/>
            <person name="Brayton K.A."/>
        </authorList>
    </citation>
    <scope>NUCLEOTIDE SEQUENCE [LARGE SCALE GENOMIC DNA]</scope>
    <source>
        <strain evidence="1 2">WA</strain>
    </source>
</reference>